<accession>A0ABS6ZGU5</accession>
<dbReference type="Proteomes" id="UP000812013">
    <property type="component" value="Unassembled WGS sequence"/>
</dbReference>
<evidence type="ECO:0000256" key="1">
    <source>
        <dbReference type="ARBA" id="ARBA00022741"/>
    </source>
</evidence>
<evidence type="ECO:0000313" key="6">
    <source>
        <dbReference type="Proteomes" id="UP000812013"/>
    </source>
</evidence>
<organism evidence="5 6">
    <name type="scientific">Streptomyces bambusae</name>
    <dbReference type="NCBI Taxonomy" id="1550616"/>
    <lineage>
        <taxon>Bacteria</taxon>
        <taxon>Bacillati</taxon>
        <taxon>Actinomycetota</taxon>
        <taxon>Actinomycetes</taxon>
        <taxon>Kitasatosporales</taxon>
        <taxon>Streptomycetaceae</taxon>
        <taxon>Streptomyces</taxon>
    </lineage>
</organism>
<evidence type="ECO:0000259" key="4">
    <source>
        <dbReference type="Pfam" id="PF13191"/>
    </source>
</evidence>
<gene>
    <name evidence="5" type="ORF">GPJ59_35355</name>
</gene>
<dbReference type="PANTHER" id="PTHR16305:SF35">
    <property type="entry name" value="TRANSCRIPTIONAL ACTIVATOR DOMAIN"/>
    <property type="match status" value="1"/>
</dbReference>
<reference evidence="5 6" key="1">
    <citation type="submission" date="2019-12" db="EMBL/GenBank/DDBJ databases">
        <title>Genome sequence of Streptomyces bambusae.</title>
        <authorList>
            <person name="Bansal K."/>
            <person name="Choksket S."/>
            <person name="Korpole S."/>
            <person name="Patil P.B."/>
        </authorList>
    </citation>
    <scope>NUCLEOTIDE SEQUENCE [LARGE SCALE GENOMIC DNA]</scope>
    <source>
        <strain evidence="5 6">SK60</strain>
    </source>
</reference>
<feature type="domain" description="Orc1-like AAA ATPase" evidence="4">
    <location>
        <begin position="13"/>
        <end position="176"/>
    </location>
</feature>
<evidence type="ECO:0000313" key="5">
    <source>
        <dbReference type="EMBL" id="MBW5486968.1"/>
    </source>
</evidence>
<sequence length="514" mass="54085">MLLQQPLTAARIRDLAVLQRQLRLARESPRFVRVTGEPWIGKSRLLRQLAVSARQDGWAVAAGRAPRAGGRRPFDVLVDALDDHLARADGSLFDDIGAVNTRALAPLFPALGTLAAADAEPEPYAVIRAVRALIGRLAAPGGLLLVLDDVHRAGPEVFDLVDHLVRHPPAGRVLTVFAHRTVPAGRHLSAVPYDSSDVRHLELRPLPEADARGLLPAGMAPLAVELALRDAGGVPGLLHALARGVVPGGRCRVVHGSADLAEGVPPVLGRDAIDLHTLSSLGWRSACAGAVLGDPFTAASVARTAGLPLEDALRGLDELYGEGLLRADGSCTRFRFARPAVRALVHHAAGAGWRSAALERALDALRADPEAGRPLAAHLENAPRLDLADLETLARSVTSGLYTRPARSLRSLRRLTADFDGPAGLRILHHKALVVSGRLEEAVAGHAESGLRPHEPVPVGGRTEAAVWHARALRLSGRHAEARSVLDGDGGLQAPGTAPAGPDDRSPGRGLPPG</sequence>
<comment type="caution">
    <text evidence="5">The sequence shown here is derived from an EMBL/GenBank/DDBJ whole genome shotgun (WGS) entry which is preliminary data.</text>
</comment>
<dbReference type="EMBL" id="WTFF01000549">
    <property type="protein sequence ID" value="MBW5486968.1"/>
    <property type="molecule type" value="Genomic_DNA"/>
</dbReference>
<name>A0ABS6ZGU5_9ACTN</name>
<keyword evidence="1" id="KW-0547">Nucleotide-binding</keyword>
<dbReference type="SUPFAM" id="SSF52540">
    <property type="entry name" value="P-loop containing nucleoside triphosphate hydrolases"/>
    <property type="match status" value="1"/>
</dbReference>
<dbReference type="RefSeq" id="WP_219672204.1">
    <property type="nucleotide sequence ID" value="NZ_WTFF01000549.1"/>
</dbReference>
<feature type="region of interest" description="Disordered" evidence="3">
    <location>
        <begin position="479"/>
        <end position="514"/>
    </location>
</feature>
<dbReference type="InterPro" id="IPR027417">
    <property type="entry name" value="P-loop_NTPase"/>
</dbReference>
<keyword evidence="6" id="KW-1185">Reference proteome</keyword>
<dbReference type="Pfam" id="PF13191">
    <property type="entry name" value="AAA_16"/>
    <property type="match status" value="1"/>
</dbReference>
<protein>
    <submittedName>
        <fullName evidence="5">AAA family ATPase</fullName>
    </submittedName>
</protein>
<evidence type="ECO:0000256" key="3">
    <source>
        <dbReference type="SAM" id="MobiDB-lite"/>
    </source>
</evidence>
<proteinExistence type="predicted"/>
<evidence type="ECO:0000256" key="2">
    <source>
        <dbReference type="ARBA" id="ARBA00022840"/>
    </source>
</evidence>
<dbReference type="PANTHER" id="PTHR16305">
    <property type="entry name" value="TESTICULAR SOLUBLE ADENYLYL CYCLASE"/>
    <property type="match status" value="1"/>
</dbReference>
<dbReference type="InterPro" id="IPR041664">
    <property type="entry name" value="AAA_16"/>
</dbReference>
<keyword evidence="2" id="KW-0067">ATP-binding</keyword>